<evidence type="ECO:0000313" key="11">
    <source>
        <dbReference type="EMBL" id="HGK63907.1"/>
    </source>
</evidence>
<evidence type="ECO:0000256" key="8">
    <source>
        <dbReference type="RuleBase" id="RU003905"/>
    </source>
</evidence>
<evidence type="ECO:0000256" key="1">
    <source>
        <dbReference type="ARBA" id="ARBA00006540"/>
    </source>
</evidence>
<dbReference type="HAMAP" id="MF_01325_B">
    <property type="entry name" value="Ribosomal_uL3_B"/>
    <property type="match status" value="1"/>
</dbReference>
<dbReference type="InterPro" id="IPR019926">
    <property type="entry name" value="Ribosomal_uL3_CS"/>
</dbReference>
<comment type="caution">
    <text evidence="11">The sequence shown here is derived from an EMBL/GenBank/DDBJ whole genome shotgun (WGS) entry which is preliminary data.</text>
</comment>
<dbReference type="PANTHER" id="PTHR11229">
    <property type="entry name" value="50S RIBOSOMAL PROTEIN L3"/>
    <property type="match status" value="1"/>
</dbReference>
<evidence type="ECO:0000256" key="7">
    <source>
        <dbReference type="HAMAP-Rule" id="MF_01325"/>
    </source>
</evidence>
<dbReference type="InterPro" id="IPR009000">
    <property type="entry name" value="Transl_B-barrel_sf"/>
</dbReference>
<dbReference type="SUPFAM" id="SSF50447">
    <property type="entry name" value="Translation proteins"/>
    <property type="match status" value="1"/>
</dbReference>
<dbReference type="GO" id="GO:0006412">
    <property type="term" value="P:translation"/>
    <property type="evidence" value="ECO:0007669"/>
    <property type="project" value="UniProtKB-UniRule"/>
</dbReference>
<dbReference type="NCBIfam" id="TIGR03625">
    <property type="entry name" value="L3_bact"/>
    <property type="match status" value="1"/>
</dbReference>
<gene>
    <name evidence="7" type="primary">rplC</name>
    <name evidence="11" type="ORF">ENU74_04890</name>
</gene>
<feature type="region of interest" description="Disordered" evidence="10">
    <location>
        <begin position="128"/>
        <end position="158"/>
    </location>
</feature>
<proteinExistence type="inferred from homology"/>
<dbReference type="GO" id="GO:0022625">
    <property type="term" value="C:cytosolic large ribosomal subunit"/>
    <property type="evidence" value="ECO:0007669"/>
    <property type="project" value="TreeGrafter"/>
</dbReference>
<dbReference type="InterPro" id="IPR000597">
    <property type="entry name" value="Ribosomal_uL3"/>
</dbReference>
<dbReference type="FunFam" id="2.40.30.10:FF:000004">
    <property type="entry name" value="50S ribosomal protein L3"/>
    <property type="match status" value="1"/>
</dbReference>
<dbReference type="GO" id="GO:0003735">
    <property type="term" value="F:structural constituent of ribosome"/>
    <property type="evidence" value="ECO:0007669"/>
    <property type="project" value="UniProtKB-UniRule"/>
</dbReference>
<dbReference type="Gene3D" id="3.30.160.810">
    <property type="match status" value="1"/>
</dbReference>
<protein>
    <recommendedName>
        <fullName evidence="6 7">Large ribosomal subunit protein uL3</fullName>
    </recommendedName>
</protein>
<keyword evidence="3 7" id="KW-0694">RNA-binding</keyword>
<keyword evidence="2 7" id="KW-0699">rRNA-binding</keyword>
<comment type="subunit">
    <text evidence="7 9">Part of the 50S ribosomal subunit. Forms a cluster with proteins L14 and L19.</text>
</comment>
<dbReference type="AlphaFoldDB" id="A0A7V3ZVD2"/>
<evidence type="ECO:0000256" key="5">
    <source>
        <dbReference type="ARBA" id="ARBA00023274"/>
    </source>
</evidence>
<name>A0A7V3ZVD2_UNCW3</name>
<dbReference type="PROSITE" id="PS00474">
    <property type="entry name" value="RIBOSOMAL_L3"/>
    <property type="match status" value="1"/>
</dbReference>
<evidence type="ECO:0000256" key="3">
    <source>
        <dbReference type="ARBA" id="ARBA00022884"/>
    </source>
</evidence>
<evidence type="ECO:0000256" key="10">
    <source>
        <dbReference type="SAM" id="MobiDB-lite"/>
    </source>
</evidence>
<dbReference type="FunFam" id="3.30.160.810:FF:000001">
    <property type="entry name" value="50S ribosomal protein L3"/>
    <property type="match status" value="1"/>
</dbReference>
<accession>A0A7V3ZVD2</accession>
<evidence type="ECO:0000256" key="4">
    <source>
        <dbReference type="ARBA" id="ARBA00022980"/>
    </source>
</evidence>
<dbReference type="EMBL" id="DTDR01000121">
    <property type="protein sequence ID" value="HGK63907.1"/>
    <property type="molecule type" value="Genomic_DNA"/>
</dbReference>
<evidence type="ECO:0000256" key="6">
    <source>
        <dbReference type="ARBA" id="ARBA00035243"/>
    </source>
</evidence>
<dbReference type="Gene3D" id="2.40.30.10">
    <property type="entry name" value="Translation factors"/>
    <property type="match status" value="1"/>
</dbReference>
<dbReference type="InterPro" id="IPR019927">
    <property type="entry name" value="Ribosomal_uL3_bac/org-type"/>
</dbReference>
<keyword evidence="4 7" id="KW-0689">Ribosomal protein</keyword>
<dbReference type="Pfam" id="PF00297">
    <property type="entry name" value="Ribosomal_L3"/>
    <property type="match status" value="1"/>
</dbReference>
<keyword evidence="5 7" id="KW-0687">Ribonucleoprotein</keyword>
<reference evidence="11" key="1">
    <citation type="journal article" date="2020" name="mSystems">
        <title>Genome- and Community-Level Interaction Insights into Carbon Utilization and Element Cycling Functions of Hydrothermarchaeota in Hydrothermal Sediment.</title>
        <authorList>
            <person name="Zhou Z."/>
            <person name="Liu Y."/>
            <person name="Xu W."/>
            <person name="Pan J."/>
            <person name="Luo Z.H."/>
            <person name="Li M."/>
        </authorList>
    </citation>
    <scope>NUCLEOTIDE SEQUENCE [LARGE SCALE GENOMIC DNA]</scope>
    <source>
        <strain evidence="11">SpSt-697</strain>
    </source>
</reference>
<dbReference type="GO" id="GO:0019843">
    <property type="term" value="F:rRNA binding"/>
    <property type="evidence" value="ECO:0007669"/>
    <property type="project" value="UniProtKB-UniRule"/>
</dbReference>
<dbReference type="PANTHER" id="PTHR11229:SF16">
    <property type="entry name" value="LARGE RIBOSOMAL SUBUNIT PROTEIN UL3C"/>
    <property type="match status" value="1"/>
</dbReference>
<evidence type="ECO:0000256" key="2">
    <source>
        <dbReference type="ARBA" id="ARBA00022730"/>
    </source>
</evidence>
<sequence length="210" mass="23383">MMGLLGKKIRMTQLFDEKGKVIPCTIVKLGPCYVVQKKVKEKDGYCALQLGFDEKKKSNKPMMGHFKKANLPAMRYLKEFKVEDIDKFEIGQELKIKDVFKEGDIVDVTGWTKGRGFAGGMKRWGWSGGPASHGSQSHRRIGSLGSGTDPGRPWKGRTLPGHYGCERVTVKNLRIVRIDEDSHLVYISGAIPGYRNSLVIVKKAKSATGK</sequence>
<comment type="function">
    <text evidence="7 9">One of the primary rRNA binding proteins, it binds directly near the 3'-end of the 23S rRNA, where it nucleates assembly of the 50S subunit.</text>
</comment>
<evidence type="ECO:0000256" key="9">
    <source>
        <dbReference type="RuleBase" id="RU003906"/>
    </source>
</evidence>
<organism evidence="11">
    <name type="scientific">candidate division WOR-3 bacterium</name>
    <dbReference type="NCBI Taxonomy" id="2052148"/>
    <lineage>
        <taxon>Bacteria</taxon>
        <taxon>Bacteria division WOR-3</taxon>
    </lineage>
</organism>
<comment type="similarity">
    <text evidence="1 7 8">Belongs to the universal ribosomal protein uL3 family.</text>
</comment>